<evidence type="ECO:0000313" key="3">
    <source>
        <dbReference type="Proteomes" id="UP000515124"/>
    </source>
</evidence>
<dbReference type="AlphaFoldDB" id="A0A6P5RPY0"/>
<keyword evidence="3" id="KW-1185">Reference proteome</keyword>
<accession>A0A6P5RPY0</accession>
<keyword evidence="2" id="KW-0732">Signal</keyword>
<proteinExistence type="predicted"/>
<reference evidence="4" key="1">
    <citation type="submission" date="2025-08" db="UniProtKB">
        <authorList>
            <consortium name="RefSeq"/>
        </authorList>
    </citation>
    <scope>IDENTIFICATION</scope>
</reference>
<dbReference type="RefSeq" id="XP_021804652.1">
    <property type="nucleotide sequence ID" value="XM_021948960.1"/>
</dbReference>
<evidence type="ECO:0000313" key="4">
    <source>
        <dbReference type="RefSeq" id="XP_021804652.1"/>
    </source>
</evidence>
<name>A0A6P5RPY0_PRUAV</name>
<evidence type="ECO:0000256" key="2">
    <source>
        <dbReference type="SAM" id="SignalP"/>
    </source>
</evidence>
<dbReference type="Proteomes" id="UP000515124">
    <property type="component" value="Unplaced"/>
</dbReference>
<evidence type="ECO:0000256" key="1">
    <source>
        <dbReference type="SAM" id="MobiDB-lite"/>
    </source>
</evidence>
<sequence>MRPKSLQLVLLLFLGVSLVSTSSLGVDHHRSIHEPLPLGAANSFEQESLPVPGGKHLKGPKSKLANQECWRRPPRYPAPEPRHRPSPRPPPPSFNPPPPPDLYPPPSPPILNPPPLPRHRPWPPPHGLHHQASIPHHPQISTRHLPLQFSIPHRSQDTAGGHHPAVDSQYTAMIIVKPPITPL</sequence>
<dbReference type="GeneID" id="110748972"/>
<organism evidence="3 4">
    <name type="scientific">Prunus avium</name>
    <name type="common">Cherry</name>
    <name type="synonym">Cerasus avium</name>
    <dbReference type="NCBI Taxonomy" id="42229"/>
    <lineage>
        <taxon>Eukaryota</taxon>
        <taxon>Viridiplantae</taxon>
        <taxon>Streptophyta</taxon>
        <taxon>Embryophyta</taxon>
        <taxon>Tracheophyta</taxon>
        <taxon>Spermatophyta</taxon>
        <taxon>Magnoliopsida</taxon>
        <taxon>eudicotyledons</taxon>
        <taxon>Gunneridae</taxon>
        <taxon>Pentapetalae</taxon>
        <taxon>rosids</taxon>
        <taxon>fabids</taxon>
        <taxon>Rosales</taxon>
        <taxon>Rosaceae</taxon>
        <taxon>Amygdaloideae</taxon>
        <taxon>Amygdaleae</taxon>
        <taxon>Prunus</taxon>
    </lineage>
</organism>
<dbReference type="Gramene" id="Pav_sc0000119.1_g290.1.mk:mrna">
    <property type="protein sequence ID" value="Pav_sc0000119.1_g290.1.mk:CDS:1"/>
    <property type="gene ID" value="Pav_sc0000119.1_g290.1.mk"/>
</dbReference>
<gene>
    <name evidence="4" type="primary">LOC110748972</name>
</gene>
<feature type="signal peptide" evidence="2">
    <location>
        <begin position="1"/>
        <end position="21"/>
    </location>
</feature>
<dbReference type="KEGG" id="pavi:110748972"/>
<protein>
    <submittedName>
        <fullName evidence="4">Extensin-like</fullName>
    </submittedName>
</protein>
<feature type="region of interest" description="Disordered" evidence="1">
    <location>
        <begin position="45"/>
        <end position="134"/>
    </location>
</feature>
<feature type="chain" id="PRO_5027654638" evidence="2">
    <location>
        <begin position="22"/>
        <end position="183"/>
    </location>
</feature>
<feature type="compositionally biased region" description="Pro residues" evidence="1">
    <location>
        <begin position="87"/>
        <end position="126"/>
    </location>
</feature>